<organism evidence="1 2">
    <name type="scientific">Leuconostoc gelidum subsp. gelidum</name>
    <dbReference type="NCBI Taxonomy" id="1607839"/>
    <lineage>
        <taxon>Bacteria</taxon>
        <taxon>Bacillati</taxon>
        <taxon>Bacillota</taxon>
        <taxon>Bacilli</taxon>
        <taxon>Lactobacillales</taxon>
        <taxon>Lactobacillaceae</taxon>
        <taxon>Leuconostoc</taxon>
        <taxon>Leuconostoc gelidum group</taxon>
    </lineage>
</organism>
<gene>
    <name evidence="1" type="ORF">KIJ07_01005</name>
</gene>
<dbReference type="Proteomes" id="UP000705994">
    <property type="component" value="Unassembled WGS sequence"/>
</dbReference>
<accession>A0ABS7V0X2</accession>
<evidence type="ECO:0000313" key="2">
    <source>
        <dbReference type="Proteomes" id="UP000705994"/>
    </source>
</evidence>
<sequence length="55" mass="6431">MSKETKSVKNIEEAIKLVQQGWNIVGIQLEKDEPSPFNKLSSEEKQNYFKRMFGK</sequence>
<dbReference type="EMBL" id="JAHBFX010000001">
    <property type="protein sequence ID" value="MBZ5999010.1"/>
    <property type="molecule type" value="Genomic_DNA"/>
</dbReference>
<keyword evidence="2" id="KW-1185">Reference proteome</keyword>
<proteinExistence type="predicted"/>
<comment type="caution">
    <text evidence="1">The sequence shown here is derived from an EMBL/GenBank/DDBJ whole genome shotgun (WGS) entry which is preliminary data.</text>
</comment>
<reference evidence="1 2" key="1">
    <citation type="submission" date="2021-05" db="EMBL/GenBank/DDBJ databases">
        <title>Pangenome of Leuconostoc gelidum warrants species status for Leuconostoc gelidum subsp. gasicomitatum.</title>
        <authorList>
            <person name="Johansson P."/>
            <person name="Sade E."/>
            <person name="Hultman J."/>
            <person name="Auvinen P."/>
            <person name="Bjorkroth J."/>
        </authorList>
    </citation>
    <scope>NUCLEOTIDE SEQUENCE [LARGE SCALE GENOMIC DNA]</scope>
    <source>
        <strain evidence="1 2">AMKR21</strain>
    </source>
</reference>
<dbReference type="RefSeq" id="WP_224155031.1">
    <property type="nucleotide sequence ID" value="NZ_JAHBFT010000010.1"/>
</dbReference>
<name>A0ABS7V0X2_LEUGE</name>
<evidence type="ECO:0000313" key="1">
    <source>
        <dbReference type="EMBL" id="MBZ5999010.1"/>
    </source>
</evidence>
<protein>
    <submittedName>
        <fullName evidence="1">Uncharacterized protein</fullName>
    </submittedName>
</protein>